<dbReference type="AlphaFoldDB" id="E9CMM0"/>
<keyword evidence="1" id="KW-0812">Transmembrane</keyword>
<evidence type="ECO:0000313" key="3">
    <source>
        <dbReference type="Proteomes" id="UP000013568"/>
    </source>
</evidence>
<evidence type="ECO:0000313" key="2">
    <source>
        <dbReference type="EMBL" id="EFW12205.1"/>
    </source>
</evidence>
<sequence>MLKAETEGKLIFPDTLMHPFDAVFFFVNLGFLNLRFTADG</sequence>
<proteinExistence type="predicted"/>
<organism evidence="2 3">
    <name type="scientific">Serratia symbiotica str. Tucson</name>
    <dbReference type="NCBI Taxonomy" id="914128"/>
    <lineage>
        <taxon>Bacteria</taxon>
        <taxon>Pseudomonadati</taxon>
        <taxon>Pseudomonadota</taxon>
        <taxon>Gammaproteobacteria</taxon>
        <taxon>Enterobacterales</taxon>
        <taxon>Yersiniaceae</taxon>
        <taxon>Serratia</taxon>
        <taxon>Serratia symbiotica</taxon>
    </lineage>
</organism>
<protein>
    <submittedName>
        <fullName evidence="2">Uncharacterized protein</fullName>
    </submittedName>
</protein>
<keyword evidence="3" id="KW-1185">Reference proteome</keyword>
<feature type="transmembrane region" description="Helical" evidence="1">
    <location>
        <begin position="20"/>
        <end position="38"/>
    </location>
</feature>
<gene>
    <name evidence="2" type="ORF">SSYM_1576</name>
</gene>
<dbReference type="Proteomes" id="UP000013568">
    <property type="component" value="Unassembled WGS sequence"/>
</dbReference>
<reference evidence="3" key="1">
    <citation type="journal article" date="2011" name="Genome Biol. Evol.">
        <title>Massive genomic decay in Serratia symbiotica, a recently evolved symbiont of aphids.</title>
        <authorList>
            <person name="Burke G.R."/>
            <person name="Moran N.A."/>
        </authorList>
    </citation>
    <scope>NUCLEOTIDE SEQUENCE [LARGE SCALE GENOMIC DNA]</scope>
    <source>
        <strain evidence="3">Tucson</strain>
    </source>
</reference>
<evidence type="ECO:0000256" key="1">
    <source>
        <dbReference type="SAM" id="Phobius"/>
    </source>
</evidence>
<dbReference type="HOGENOM" id="CLU_3296414_0_0_6"/>
<dbReference type="EMBL" id="GL636114">
    <property type="protein sequence ID" value="EFW12205.1"/>
    <property type="molecule type" value="Genomic_DNA"/>
</dbReference>
<keyword evidence="1" id="KW-0472">Membrane</keyword>
<name>E9CMM0_9GAMM</name>
<accession>E9CMM0</accession>
<keyword evidence="1" id="KW-1133">Transmembrane helix</keyword>